<dbReference type="EMBL" id="JBHUKY010000029">
    <property type="protein sequence ID" value="MFD2411628.1"/>
    <property type="molecule type" value="Genomic_DNA"/>
</dbReference>
<dbReference type="CDD" id="cd02511">
    <property type="entry name" value="Beta4Glucosyltransferase"/>
    <property type="match status" value="1"/>
</dbReference>
<name>A0ABW5F995_9BACL</name>
<sequence length="374" mass="43398">MPTISLCMIVRNEENSLGRCLSSIADLMDELVIVDTGSTDRTKEIAAEYGANIYDFEWIDDFAAARNHAFAQATSEYILWLDADDVIEEIDRERFKALKATMTSEYHAVSMSYILITDEHGKSLYSFRRNRLIRRDCGFRWIGAVHEYIEVTPPVLESDVCVTHKKDKEYTQRNLDIFRKMIAEGRPFTARDRIYYSNELYDHGFYPEAVENYERFLSDGEGWVEDNIQACLRLSDSHAALGQKQEQLLSMCRTFDYDLPRPETCCKIGFYFMELQQYEQAVYWFKIAVSLPKVSEPGTEAYSAGTWLPNLQLCVCYDKLGDHRYADYCNEVSFAHYPANPSAIYNRDYYTNLLGDNHVEFNCPAPEEQKELVQ</sequence>
<dbReference type="PANTHER" id="PTHR43630">
    <property type="entry name" value="POLY-BETA-1,6-N-ACETYL-D-GLUCOSAMINE SYNTHASE"/>
    <property type="match status" value="1"/>
</dbReference>
<dbReference type="PANTHER" id="PTHR43630:SF2">
    <property type="entry name" value="GLYCOSYLTRANSFERASE"/>
    <property type="match status" value="1"/>
</dbReference>
<dbReference type="InterPro" id="IPR001173">
    <property type="entry name" value="Glyco_trans_2-like"/>
</dbReference>
<dbReference type="InterPro" id="IPR029044">
    <property type="entry name" value="Nucleotide-diphossugar_trans"/>
</dbReference>
<dbReference type="EC" id="2.4.-.-" evidence="2"/>
<gene>
    <name evidence="2" type="ORF">ACFSX3_17195</name>
</gene>
<organism evidence="2 3">
    <name type="scientific">Paenibacillus rhizoplanae</name>
    <dbReference type="NCBI Taxonomy" id="1917181"/>
    <lineage>
        <taxon>Bacteria</taxon>
        <taxon>Bacillati</taxon>
        <taxon>Bacillota</taxon>
        <taxon>Bacilli</taxon>
        <taxon>Bacillales</taxon>
        <taxon>Paenibacillaceae</taxon>
        <taxon>Paenibacillus</taxon>
    </lineage>
</organism>
<dbReference type="Pfam" id="PF00535">
    <property type="entry name" value="Glycos_transf_2"/>
    <property type="match status" value="1"/>
</dbReference>
<comment type="caution">
    <text evidence="2">The sequence shown here is derived from an EMBL/GenBank/DDBJ whole genome shotgun (WGS) entry which is preliminary data.</text>
</comment>
<evidence type="ECO:0000313" key="3">
    <source>
        <dbReference type="Proteomes" id="UP001597448"/>
    </source>
</evidence>
<reference evidence="3" key="1">
    <citation type="journal article" date="2019" name="Int. J. Syst. Evol. Microbiol.">
        <title>The Global Catalogue of Microorganisms (GCM) 10K type strain sequencing project: providing services to taxonomists for standard genome sequencing and annotation.</title>
        <authorList>
            <consortium name="The Broad Institute Genomics Platform"/>
            <consortium name="The Broad Institute Genome Sequencing Center for Infectious Disease"/>
            <person name="Wu L."/>
            <person name="Ma J."/>
        </authorList>
    </citation>
    <scope>NUCLEOTIDE SEQUENCE [LARGE SCALE GENOMIC DNA]</scope>
    <source>
        <strain evidence="3">CCM 8725</strain>
    </source>
</reference>
<feature type="domain" description="Glycosyltransferase 2-like" evidence="1">
    <location>
        <begin position="5"/>
        <end position="89"/>
    </location>
</feature>
<keyword evidence="3" id="KW-1185">Reference proteome</keyword>
<dbReference type="Gene3D" id="3.90.550.10">
    <property type="entry name" value="Spore Coat Polysaccharide Biosynthesis Protein SpsA, Chain A"/>
    <property type="match status" value="1"/>
</dbReference>
<evidence type="ECO:0000259" key="1">
    <source>
        <dbReference type="Pfam" id="PF00535"/>
    </source>
</evidence>
<proteinExistence type="predicted"/>
<dbReference type="SUPFAM" id="SSF48452">
    <property type="entry name" value="TPR-like"/>
    <property type="match status" value="1"/>
</dbReference>
<dbReference type="SUPFAM" id="SSF53448">
    <property type="entry name" value="Nucleotide-diphospho-sugar transferases"/>
    <property type="match status" value="1"/>
</dbReference>
<dbReference type="Gene3D" id="1.25.40.10">
    <property type="entry name" value="Tetratricopeptide repeat domain"/>
    <property type="match status" value="1"/>
</dbReference>
<accession>A0ABW5F995</accession>
<keyword evidence="2" id="KW-0808">Transferase</keyword>
<keyword evidence="2" id="KW-0328">Glycosyltransferase</keyword>
<dbReference type="RefSeq" id="WP_209985032.1">
    <property type="nucleotide sequence ID" value="NZ_JBHUKY010000029.1"/>
</dbReference>
<protein>
    <submittedName>
        <fullName evidence="2">Glycosyltransferase</fullName>
        <ecNumber evidence="2">2.4.-.-</ecNumber>
    </submittedName>
</protein>
<dbReference type="Proteomes" id="UP001597448">
    <property type="component" value="Unassembled WGS sequence"/>
</dbReference>
<evidence type="ECO:0000313" key="2">
    <source>
        <dbReference type="EMBL" id="MFD2411628.1"/>
    </source>
</evidence>
<dbReference type="GO" id="GO:0016757">
    <property type="term" value="F:glycosyltransferase activity"/>
    <property type="evidence" value="ECO:0007669"/>
    <property type="project" value="UniProtKB-KW"/>
</dbReference>
<dbReference type="InterPro" id="IPR011990">
    <property type="entry name" value="TPR-like_helical_dom_sf"/>
</dbReference>